<dbReference type="RefSeq" id="WP_124086944.1">
    <property type="nucleotide sequence ID" value="NZ_UXAW01000070.1"/>
</dbReference>
<dbReference type="AlphaFoldDB" id="A0A3P5WZK3"/>
<keyword evidence="2" id="KW-1185">Reference proteome</keyword>
<dbReference type="EMBL" id="UXAW01000070">
    <property type="protein sequence ID" value="VDC28626.1"/>
    <property type="molecule type" value="Genomic_DNA"/>
</dbReference>
<dbReference type="Proteomes" id="UP000277498">
    <property type="component" value="Unassembled WGS sequence"/>
</dbReference>
<evidence type="ECO:0008006" key="3">
    <source>
        <dbReference type="Google" id="ProtNLM"/>
    </source>
</evidence>
<sequence>MFERPHHNAIATILAALDDRLLLEARCFLGGGTAIVLALDEYRDSVDIAFFCSSQEGYRLLRSTAFDRGLDGLLKPGAEVAALRDMRADQYGMRTQIGVGNAKVRFEIVREARIPISGTFDPVLGVPVLSRDDMYCERLLANADHHADRSVLNRDIIDLSMMISRFGPIPEAAWSKAKGAYGETVVNAYDKAAQAIHDPRWLRTCMTRMGMDLDLAHEILPIHGGSVASSDGITPYGNSYSM</sequence>
<proteinExistence type="predicted"/>
<gene>
    <name evidence="1" type="ORF">XINFAN_02191</name>
</gene>
<accession>A0A3P5WZK3</accession>
<dbReference type="OrthoDB" id="5508069at2"/>
<reference evidence="1 2" key="1">
    <citation type="submission" date="2018-11" db="EMBL/GenBank/DDBJ databases">
        <authorList>
            <person name="Criscuolo A."/>
        </authorList>
    </citation>
    <scope>NUCLEOTIDE SEQUENCE [LARGE SCALE GENOMIC DNA]</scope>
    <source>
        <strain evidence="1">ACIP111625</strain>
    </source>
</reference>
<organism evidence="1 2">
    <name type="scientific">Pseudogemmobacter humi</name>
    <dbReference type="NCBI Taxonomy" id="2483812"/>
    <lineage>
        <taxon>Bacteria</taxon>
        <taxon>Pseudomonadati</taxon>
        <taxon>Pseudomonadota</taxon>
        <taxon>Alphaproteobacteria</taxon>
        <taxon>Rhodobacterales</taxon>
        <taxon>Paracoccaceae</taxon>
        <taxon>Pseudogemmobacter</taxon>
    </lineage>
</organism>
<evidence type="ECO:0000313" key="2">
    <source>
        <dbReference type="Proteomes" id="UP000277498"/>
    </source>
</evidence>
<dbReference type="InterPro" id="IPR014942">
    <property type="entry name" value="AbiEii"/>
</dbReference>
<protein>
    <recommendedName>
        <fullName evidence="3">Nucleotidyl transferase AbiEii toxin, Type IV TA system</fullName>
    </recommendedName>
</protein>
<evidence type="ECO:0000313" key="1">
    <source>
        <dbReference type="EMBL" id="VDC28626.1"/>
    </source>
</evidence>
<dbReference type="Pfam" id="PF08843">
    <property type="entry name" value="AbiEii"/>
    <property type="match status" value="1"/>
</dbReference>
<name>A0A3P5WZK3_9RHOB</name>